<dbReference type="SFLD" id="SFLDG01067">
    <property type="entry name" value="SPASM/twitch_domain_containing"/>
    <property type="match status" value="1"/>
</dbReference>
<evidence type="ECO:0000256" key="8">
    <source>
        <dbReference type="ARBA" id="ARBA00023128"/>
    </source>
</evidence>
<dbReference type="PANTHER" id="PTHR21339">
    <property type="entry name" value="RADICAL S-ADENOSYL METHIONINE DOMAIN-CONTAINING PROTEIN 2"/>
    <property type="match status" value="1"/>
</dbReference>
<dbReference type="Gene3D" id="2.40.320.10">
    <property type="entry name" value="Hypothetical Protein Pfu-838710-001"/>
    <property type="match status" value="1"/>
</dbReference>
<evidence type="ECO:0000256" key="3">
    <source>
        <dbReference type="ARBA" id="ARBA00022691"/>
    </source>
</evidence>
<dbReference type="PROSITE" id="PS51918">
    <property type="entry name" value="RADICAL_SAM"/>
    <property type="match status" value="1"/>
</dbReference>
<dbReference type="VEuPathDB" id="FungiDB:F4678DRAFT_346190"/>
<proteinExistence type="predicted"/>
<evidence type="ECO:0000256" key="4">
    <source>
        <dbReference type="ARBA" id="ARBA00022723"/>
    </source>
</evidence>
<keyword evidence="12" id="KW-1185">Reference proteome</keyword>
<dbReference type="Gene3D" id="3.20.20.70">
    <property type="entry name" value="Aldolase class I"/>
    <property type="match status" value="1"/>
</dbReference>
<dbReference type="Proteomes" id="UP001148614">
    <property type="component" value="Unassembled WGS sequence"/>
</dbReference>
<dbReference type="GO" id="GO:0051539">
    <property type="term" value="F:4 iron, 4 sulfur cluster binding"/>
    <property type="evidence" value="ECO:0007669"/>
    <property type="project" value="UniProtKB-KW"/>
</dbReference>
<keyword evidence="5" id="KW-0408">Iron</keyword>
<dbReference type="NCBIfam" id="NF038283">
    <property type="entry name" value="viperin_w_prok"/>
    <property type="match status" value="1"/>
</dbReference>
<sequence length="654" mass="74085">MLPGTIYLTWISFVAVLCAALVGLAAFRRHRERDIGKVITPVSVNYFFSRKCNKECAFCFHTEKDSYVASEDQMKHGLRLLKEAGMRKITFAGGEPFLYPQILAMLCRFCKEDLGLESVGIISNGTKIRKEWMEKHGQWLDILGVSCDSFNESTNIAIGRGTGNNVEQLFKVRGWCRELGIKFKLNTVVCVHNWEEDMAHMVQELDPFRWKVFQVLYVEGENDSREEEVYVSKRKRNAKKLLVSDEQFKTFCDKHKHVSAFVPEPNSIMASSYILLDEYLCFLDKGAGPEKQSRSILEVGVQKALSEVYWDQDAFNERGGMYDWTKEVIQGNIGGGECGSANEKLSCRQSRTKPQDLVYLGCLSMDDWRGPPFGASRFSRIVSKVEVERKFNLGPKFASAFLSECQTHRRKIYNTQGGPFFIVVQQPGQIIRDIYYDTKNDRLSTLGLWVRQRQVQSFPLGSSGQRNGHDCDTTAKAGVVLAQSASHMPQWNAKLRLGGHFNNSEFLEINGKQNVSDEVLRITGADTKLEDLQVATDLETRRLSWEVVQLADGMEPAAEMTIVLDEVTEAKATIQDNGVAKSAFNHTIGEVELFQEFETEDVDKAVHEGQRKKIAALRMEELKEFMMANTNIFSTTAKPIGKLTAYEMWKSSRG</sequence>
<dbReference type="CDD" id="cd01335">
    <property type="entry name" value="Radical_SAM"/>
    <property type="match status" value="1"/>
</dbReference>
<keyword evidence="6" id="KW-0411">Iron-sulfur</keyword>
<comment type="caution">
    <text evidence="11">The sequence shown here is derived from an EMBL/GenBank/DDBJ whole genome shotgun (WGS) entry which is preliminary data.</text>
</comment>
<organism evidence="11 12">
    <name type="scientific">Xylaria arbuscula</name>
    <dbReference type="NCBI Taxonomy" id="114810"/>
    <lineage>
        <taxon>Eukaryota</taxon>
        <taxon>Fungi</taxon>
        <taxon>Dikarya</taxon>
        <taxon>Ascomycota</taxon>
        <taxon>Pezizomycotina</taxon>
        <taxon>Sordariomycetes</taxon>
        <taxon>Xylariomycetidae</taxon>
        <taxon>Xylariales</taxon>
        <taxon>Xylariaceae</taxon>
        <taxon>Xylaria</taxon>
    </lineage>
</organism>
<dbReference type="InterPro" id="IPR033469">
    <property type="entry name" value="CYTH-like_dom_sf"/>
</dbReference>
<evidence type="ECO:0000256" key="2">
    <source>
        <dbReference type="ARBA" id="ARBA00022485"/>
    </source>
</evidence>
<dbReference type="SUPFAM" id="SSF102114">
    <property type="entry name" value="Radical SAM enzymes"/>
    <property type="match status" value="1"/>
</dbReference>
<dbReference type="PANTHER" id="PTHR21339:SF0">
    <property type="entry name" value="S-ADENOSYLMETHIONINE-DEPENDENT NUCLEOTIDE DEHYDRATASE RSAD2"/>
    <property type="match status" value="1"/>
</dbReference>
<keyword evidence="9" id="KW-1133">Transmembrane helix</keyword>
<dbReference type="GO" id="GO:0051607">
    <property type="term" value="P:defense response to virus"/>
    <property type="evidence" value="ECO:0007669"/>
    <property type="project" value="UniProtKB-KW"/>
</dbReference>
<keyword evidence="8" id="KW-0496">Mitochondrion</keyword>
<dbReference type="SFLD" id="SFLDS00029">
    <property type="entry name" value="Radical_SAM"/>
    <property type="match status" value="1"/>
</dbReference>
<reference evidence="11" key="1">
    <citation type="submission" date="2022-07" db="EMBL/GenBank/DDBJ databases">
        <title>Genome Sequence of Xylaria arbuscula.</title>
        <authorList>
            <person name="Buettner E."/>
        </authorList>
    </citation>
    <scope>NUCLEOTIDE SEQUENCE</scope>
    <source>
        <strain evidence="11">VT107</strain>
    </source>
</reference>
<dbReference type="VEuPathDB" id="FungiDB:F4678DRAFT_472906"/>
<dbReference type="InterPro" id="IPR013785">
    <property type="entry name" value="Aldolase_TIM"/>
</dbReference>
<evidence type="ECO:0000313" key="11">
    <source>
        <dbReference type="EMBL" id="KAJ3577818.1"/>
    </source>
</evidence>
<keyword evidence="3" id="KW-0949">S-adenosyl-L-methionine</keyword>
<evidence type="ECO:0000256" key="6">
    <source>
        <dbReference type="ARBA" id="ARBA00023014"/>
    </source>
</evidence>
<keyword evidence="9" id="KW-0812">Transmembrane</keyword>
<keyword evidence="7" id="KW-0051">Antiviral defense</keyword>
<dbReference type="InterPro" id="IPR007197">
    <property type="entry name" value="rSAM"/>
</dbReference>
<dbReference type="GO" id="GO:0003824">
    <property type="term" value="F:catalytic activity"/>
    <property type="evidence" value="ECO:0007669"/>
    <property type="project" value="InterPro"/>
</dbReference>
<feature type="transmembrane region" description="Helical" evidence="9">
    <location>
        <begin position="6"/>
        <end position="27"/>
    </location>
</feature>
<evidence type="ECO:0000256" key="5">
    <source>
        <dbReference type="ARBA" id="ARBA00023004"/>
    </source>
</evidence>
<accession>A0A9W8NIK9</accession>
<keyword evidence="2" id="KW-0004">4Fe-4S</keyword>
<evidence type="ECO:0000259" key="10">
    <source>
        <dbReference type="PROSITE" id="PS51918"/>
    </source>
</evidence>
<evidence type="ECO:0000256" key="1">
    <source>
        <dbReference type="ARBA" id="ARBA00001966"/>
    </source>
</evidence>
<dbReference type="SFLD" id="SFLDG01088">
    <property type="entry name" value="antiviral_proteins"/>
    <property type="match status" value="1"/>
</dbReference>
<feature type="domain" description="Radical SAM core" evidence="10">
    <location>
        <begin position="34"/>
        <end position="249"/>
    </location>
</feature>
<dbReference type="InterPro" id="IPR006638">
    <property type="entry name" value="Elp3/MiaA/NifB-like_rSAM"/>
</dbReference>
<evidence type="ECO:0000313" key="12">
    <source>
        <dbReference type="Proteomes" id="UP001148614"/>
    </source>
</evidence>
<comment type="cofactor">
    <cofactor evidence="1">
        <name>[4Fe-4S] cluster</name>
        <dbReference type="ChEBI" id="CHEBI:49883"/>
    </cofactor>
</comment>
<dbReference type="AlphaFoldDB" id="A0A9W8NIK9"/>
<evidence type="ECO:0000256" key="9">
    <source>
        <dbReference type="SAM" id="Phobius"/>
    </source>
</evidence>
<dbReference type="SFLD" id="SFLDF00318">
    <property type="entry name" value="Viperin"/>
    <property type="match status" value="1"/>
</dbReference>
<protein>
    <recommendedName>
        <fullName evidence="10">Radical SAM core domain-containing protein</fullName>
    </recommendedName>
</protein>
<dbReference type="GO" id="GO:0046872">
    <property type="term" value="F:metal ion binding"/>
    <property type="evidence" value="ECO:0007669"/>
    <property type="project" value="UniProtKB-KW"/>
</dbReference>
<dbReference type="SMART" id="SM00729">
    <property type="entry name" value="Elp3"/>
    <property type="match status" value="1"/>
</dbReference>
<name>A0A9W8NIK9_9PEZI</name>
<dbReference type="EMBL" id="JANPWZ010000305">
    <property type="protein sequence ID" value="KAJ3577818.1"/>
    <property type="molecule type" value="Genomic_DNA"/>
</dbReference>
<evidence type="ECO:0000256" key="7">
    <source>
        <dbReference type="ARBA" id="ARBA00023118"/>
    </source>
</evidence>
<gene>
    <name evidence="11" type="ORF">NPX13_g2749</name>
</gene>
<dbReference type="SUPFAM" id="SSF55154">
    <property type="entry name" value="CYTH-like phosphatases"/>
    <property type="match status" value="1"/>
</dbReference>
<keyword evidence="4" id="KW-0479">Metal-binding</keyword>
<dbReference type="InterPro" id="IPR058240">
    <property type="entry name" value="rSAM_sf"/>
</dbReference>
<dbReference type="InterPro" id="IPR051196">
    <property type="entry name" value="RSAD2/Viperin_antiviral"/>
</dbReference>
<dbReference type="Pfam" id="PF04055">
    <property type="entry name" value="Radical_SAM"/>
    <property type="match status" value="1"/>
</dbReference>
<keyword evidence="9" id="KW-0472">Membrane</keyword>